<keyword evidence="2" id="KW-0436">Ligase</keyword>
<name>A0A644YAY7_9ZZZZ</name>
<dbReference type="InterPro" id="IPR009081">
    <property type="entry name" value="PP-bd_ACP"/>
</dbReference>
<evidence type="ECO:0000259" key="1">
    <source>
        <dbReference type="PROSITE" id="PS50075"/>
    </source>
</evidence>
<proteinExistence type="predicted"/>
<dbReference type="InterPro" id="IPR036736">
    <property type="entry name" value="ACP-like_sf"/>
</dbReference>
<dbReference type="GO" id="GO:0016874">
    <property type="term" value="F:ligase activity"/>
    <property type="evidence" value="ECO:0007669"/>
    <property type="project" value="UniProtKB-KW"/>
</dbReference>
<feature type="domain" description="Carrier" evidence="1">
    <location>
        <begin position="1"/>
        <end position="73"/>
    </location>
</feature>
<gene>
    <name evidence="2" type="primary">dltC_7</name>
    <name evidence="2" type="ORF">SDC9_72216</name>
</gene>
<dbReference type="AlphaFoldDB" id="A0A644YAY7"/>
<dbReference type="EC" id="6.1.1.13" evidence="2"/>
<accession>A0A644YAY7</accession>
<organism evidence="2">
    <name type="scientific">bioreactor metagenome</name>
    <dbReference type="NCBI Taxonomy" id="1076179"/>
    <lineage>
        <taxon>unclassified sequences</taxon>
        <taxon>metagenomes</taxon>
        <taxon>ecological metagenomes</taxon>
    </lineage>
</organism>
<dbReference type="SUPFAM" id="SSF47336">
    <property type="entry name" value="ACP-like"/>
    <property type="match status" value="1"/>
</dbReference>
<protein>
    <submittedName>
        <fullName evidence="2">D-alanine--poly(Phosphoribitol) ligase subunit 2</fullName>
        <ecNumber evidence="2">6.1.1.13</ecNumber>
    </submittedName>
</protein>
<sequence length="74" mass="8402">MEQLIKILEELKPGVNFREESDLLEKGLLDSISIIEMIPMIEDAFGIEVGMENFAPENFASAETIWDMIQRSKG</sequence>
<dbReference type="EMBL" id="VSSQ01004562">
    <property type="protein sequence ID" value="MPM25716.1"/>
    <property type="molecule type" value="Genomic_DNA"/>
</dbReference>
<dbReference type="Pfam" id="PF00550">
    <property type="entry name" value="PP-binding"/>
    <property type="match status" value="1"/>
</dbReference>
<evidence type="ECO:0000313" key="2">
    <source>
        <dbReference type="EMBL" id="MPM25716.1"/>
    </source>
</evidence>
<dbReference type="PROSITE" id="PS50075">
    <property type="entry name" value="CARRIER"/>
    <property type="match status" value="1"/>
</dbReference>
<reference evidence="2" key="1">
    <citation type="submission" date="2019-08" db="EMBL/GenBank/DDBJ databases">
        <authorList>
            <person name="Kucharzyk K."/>
            <person name="Murdoch R.W."/>
            <person name="Higgins S."/>
            <person name="Loffler F."/>
        </authorList>
    </citation>
    <scope>NUCLEOTIDE SEQUENCE</scope>
</reference>
<dbReference type="Gene3D" id="1.10.1200.10">
    <property type="entry name" value="ACP-like"/>
    <property type="match status" value="1"/>
</dbReference>
<comment type="caution">
    <text evidence="2">The sequence shown here is derived from an EMBL/GenBank/DDBJ whole genome shotgun (WGS) entry which is preliminary data.</text>
</comment>